<dbReference type="Proteomes" id="UP000245396">
    <property type="component" value="Unassembled WGS sequence"/>
</dbReference>
<keyword evidence="1" id="KW-0472">Membrane</keyword>
<evidence type="ECO:0000313" key="3">
    <source>
        <dbReference type="Proteomes" id="UP000245396"/>
    </source>
</evidence>
<reference evidence="2 3" key="1">
    <citation type="submission" date="2018-05" db="EMBL/GenBank/DDBJ databases">
        <title>Genomic Encyclopedia of Type Strains, Phase IV (KMG-IV): sequencing the most valuable type-strain genomes for metagenomic binning, comparative biology and taxonomic classification.</title>
        <authorList>
            <person name="Goeker M."/>
        </authorList>
    </citation>
    <scope>NUCLEOTIDE SEQUENCE [LARGE SCALE GENOMIC DNA]</scope>
    <source>
        <strain evidence="2 3">DSM 6986</strain>
    </source>
</reference>
<keyword evidence="3" id="KW-1185">Reference proteome</keyword>
<accession>A0A316BVU2</accession>
<protein>
    <submittedName>
        <fullName evidence="2">Uncharacterized protein</fullName>
    </submittedName>
</protein>
<sequence>MSRRKLKAWALSTESFELPDTNREVAMLRAVYMLGSLVAIVVTTAFLLPLALFIAASKLWEAAELHTRYKGDVAARDRDHWRSS</sequence>
<proteinExistence type="predicted"/>
<comment type="caution">
    <text evidence="2">The sequence shown here is derived from an EMBL/GenBank/DDBJ whole genome shotgun (WGS) entry which is preliminary data.</text>
</comment>
<keyword evidence="1" id="KW-0812">Transmembrane</keyword>
<name>A0A316BVU2_PSESE</name>
<organism evidence="2 3">
    <name type="scientific">Pseudaminobacter salicylatoxidans</name>
    <dbReference type="NCBI Taxonomy" id="93369"/>
    <lineage>
        <taxon>Bacteria</taxon>
        <taxon>Pseudomonadati</taxon>
        <taxon>Pseudomonadota</taxon>
        <taxon>Alphaproteobacteria</taxon>
        <taxon>Hyphomicrobiales</taxon>
        <taxon>Phyllobacteriaceae</taxon>
        <taxon>Pseudaminobacter</taxon>
    </lineage>
</organism>
<dbReference type="EMBL" id="QGGG01000016">
    <property type="protein sequence ID" value="PWJ78341.1"/>
    <property type="molecule type" value="Genomic_DNA"/>
</dbReference>
<dbReference type="AlphaFoldDB" id="A0A316BVU2"/>
<evidence type="ECO:0000256" key="1">
    <source>
        <dbReference type="SAM" id="Phobius"/>
    </source>
</evidence>
<feature type="transmembrane region" description="Helical" evidence="1">
    <location>
        <begin position="31"/>
        <end position="56"/>
    </location>
</feature>
<keyword evidence="1" id="KW-1133">Transmembrane helix</keyword>
<gene>
    <name evidence="2" type="ORF">C7441_1166</name>
</gene>
<evidence type="ECO:0000313" key="2">
    <source>
        <dbReference type="EMBL" id="PWJ78341.1"/>
    </source>
</evidence>